<gene>
    <name evidence="1" type="ORF">F0L68_33530</name>
</gene>
<reference evidence="1 2" key="2">
    <citation type="submission" date="2019-09" db="EMBL/GenBank/DDBJ databases">
        <authorList>
            <person name="Jin C."/>
        </authorList>
    </citation>
    <scope>NUCLEOTIDE SEQUENCE [LARGE SCALE GENOMIC DNA]</scope>
    <source>
        <strain evidence="1 2">AN110305</strain>
    </source>
</reference>
<dbReference type="AlphaFoldDB" id="A0A5B2WRM2"/>
<dbReference type="OrthoDB" id="4079729at2"/>
<evidence type="ECO:0000313" key="2">
    <source>
        <dbReference type="Proteomes" id="UP000323454"/>
    </source>
</evidence>
<keyword evidence="2" id="KW-1185">Reference proteome</keyword>
<name>A0A5B2WRM2_9PSEU</name>
<evidence type="ECO:0000313" key="1">
    <source>
        <dbReference type="EMBL" id="KAA2253332.1"/>
    </source>
</evidence>
<organism evidence="1 2">
    <name type="scientific">Solihabitans fulvus</name>
    <dbReference type="NCBI Taxonomy" id="1892852"/>
    <lineage>
        <taxon>Bacteria</taxon>
        <taxon>Bacillati</taxon>
        <taxon>Actinomycetota</taxon>
        <taxon>Actinomycetes</taxon>
        <taxon>Pseudonocardiales</taxon>
        <taxon>Pseudonocardiaceae</taxon>
        <taxon>Solihabitans</taxon>
    </lineage>
</organism>
<dbReference type="EMBL" id="VUOB01000067">
    <property type="protein sequence ID" value="KAA2253332.1"/>
    <property type="molecule type" value="Genomic_DNA"/>
</dbReference>
<proteinExistence type="predicted"/>
<accession>A0A5B2WRM2</accession>
<dbReference type="RefSeq" id="WP_149853897.1">
    <property type="nucleotide sequence ID" value="NZ_VUOB01000067.1"/>
</dbReference>
<sequence>MTTSASDEIADRLLDSLINQFSGRWHIEADEGGLRMRPRTPLAGGKPLRHAPHPRRVIDTMAQVFAAARVPRAAVLPIRWGRDTDLTMSAIQGLDPWLKDGADRVWREGFLPQPVVRFTGERDDQGRLRDGYLTSFVNLSCTHRISGPEHHAALLGTWLDALSAVGIHAGRVAIDGELATWHRGPVSGITLFLSCDGVGFADAVLLWNTADPSHMATDLGSGLERLCWLLSPQPWAHTVFGLAATWWDTDLLDAVRTATLLVMAGIRPGAHASGSALRRVLRRVPVPMAAAGLGRIIRAQRAYWVDTGMSGPGWPHLADVIENEILTAAARRSPQAKTTSP</sequence>
<dbReference type="Proteomes" id="UP000323454">
    <property type="component" value="Unassembled WGS sequence"/>
</dbReference>
<protein>
    <submittedName>
        <fullName evidence="1">Uncharacterized protein</fullName>
    </submittedName>
</protein>
<reference evidence="1 2" key="1">
    <citation type="submission" date="2019-09" db="EMBL/GenBank/DDBJ databases">
        <title>Goodfellowia gen. nov., a new genus of the Pseudonocardineae related to Actinoalloteichus, containing Goodfellowia coeruleoviolacea gen. nov., comb. nov. gen. nov., comb. nov.</title>
        <authorList>
            <person name="Labeda D."/>
        </authorList>
    </citation>
    <scope>NUCLEOTIDE SEQUENCE [LARGE SCALE GENOMIC DNA]</scope>
    <source>
        <strain evidence="1 2">AN110305</strain>
    </source>
</reference>
<comment type="caution">
    <text evidence="1">The sequence shown here is derived from an EMBL/GenBank/DDBJ whole genome shotgun (WGS) entry which is preliminary data.</text>
</comment>